<reference evidence="2" key="1">
    <citation type="submission" date="2023-04" db="EMBL/GenBank/DDBJ databases">
        <title>Phytophthora fragariaefolia NBRC 109709.</title>
        <authorList>
            <person name="Ichikawa N."/>
            <person name="Sato H."/>
            <person name="Tonouchi N."/>
        </authorList>
    </citation>
    <scope>NUCLEOTIDE SEQUENCE</scope>
    <source>
        <strain evidence="2">NBRC 109709</strain>
    </source>
</reference>
<feature type="compositionally biased region" description="Polar residues" evidence="1">
    <location>
        <begin position="107"/>
        <end position="126"/>
    </location>
</feature>
<name>A0A9W7D290_9STRA</name>
<feature type="compositionally biased region" description="Polar residues" evidence="1">
    <location>
        <begin position="158"/>
        <end position="168"/>
    </location>
</feature>
<comment type="caution">
    <text evidence="2">The sequence shown here is derived from an EMBL/GenBank/DDBJ whole genome shotgun (WGS) entry which is preliminary data.</text>
</comment>
<protein>
    <submittedName>
        <fullName evidence="2">Unnamed protein product</fullName>
    </submittedName>
</protein>
<evidence type="ECO:0000313" key="3">
    <source>
        <dbReference type="Proteomes" id="UP001165121"/>
    </source>
</evidence>
<evidence type="ECO:0000313" key="2">
    <source>
        <dbReference type="EMBL" id="GMF55136.1"/>
    </source>
</evidence>
<proteinExistence type="predicted"/>
<dbReference type="Proteomes" id="UP001165121">
    <property type="component" value="Unassembled WGS sequence"/>
</dbReference>
<keyword evidence="3" id="KW-1185">Reference proteome</keyword>
<gene>
    <name evidence="2" type="ORF">Pfra01_002314800</name>
</gene>
<evidence type="ECO:0000256" key="1">
    <source>
        <dbReference type="SAM" id="MobiDB-lite"/>
    </source>
</evidence>
<organism evidence="2 3">
    <name type="scientific">Phytophthora fragariaefolia</name>
    <dbReference type="NCBI Taxonomy" id="1490495"/>
    <lineage>
        <taxon>Eukaryota</taxon>
        <taxon>Sar</taxon>
        <taxon>Stramenopiles</taxon>
        <taxon>Oomycota</taxon>
        <taxon>Peronosporomycetes</taxon>
        <taxon>Peronosporales</taxon>
        <taxon>Peronosporaceae</taxon>
        <taxon>Phytophthora</taxon>
    </lineage>
</organism>
<dbReference type="EMBL" id="BSXT01003662">
    <property type="protein sequence ID" value="GMF55136.1"/>
    <property type="molecule type" value="Genomic_DNA"/>
</dbReference>
<accession>A0A9W7D290</accession>
<sequence length="244" mass="26943">MAPGRPPGTAATHFKQLTSMGKAGSGYSYCHWKFGRAAYENDVTSTPPGTLIGRARNYVSHVAKCKHSQDTQLSPAFPQVETNRQVVHDGSPALSFEVAPLATPKSVASRTRSHSVSHTGILSFSRENARRAGKSRARRSLVLDKGSARSSKKRKSMPKTQQKTQKRVFTNSEIKCPESALIEAYTVNKVSDRLIEDPAILRFRELACPGISKMLPSRRVLGKCILVEHAKRCKEFEVELLKPV</sequence>
<feature type="region of interest" description="Disordered" evidence="1">
    <location>
        <begin position="107"/>
        <end position="168"/>
    </location>
</feature>
<dbReference type="AlphaFoldDB" id="A0A9W7D290"/>
<dbReference type="OrthoDB" id="129704at2759"/>